<feature type="transmembrane region" description="Helical" evidence="1">
    <location>
        <begin position="69"/>
        <end position="91"/>
    </location>
</feature>
<evidence type="ECO:0000256" key="1">
    <source>
        <dbReference type="SAM" id="Phobius"/>
    </source>
</evidence>
<keyword evidence="1" id="KW-1133">Transmembrane helix</keyword>
<evidence type="ECO:0000313" key="2">
    <source>
        <dbReference type="EMBL" id="EMI53488.1"/>
    </source>
</evidence>
<dbReference type="PANTHER" id="PTHR35519:SF2">
    <property type="entry name" value="PH DOMAIN PROTEIN"/>
    <property type="match status" value="1"/>
</dbReference>
<accession>M5UBV6</accession>
<keyword evidence="1" id="KW-0472">Membrane</keyword>
<keyword evidence="1" id="KW-0812">Transmembrane</keyword>
<dbReference type="OrthoDB" id="513552at2"/>
<evidence type="ECO:0000313" key="3">
    <source>
        <dbReference type="Proteomes" id="UP000011885"/>
    </source>
</evidence>
<dbReference type="PATRIC" id="fig|1263870.3.peg.5397"/>
<keyword evidence="3" id="KW-1185">Reference proteome</keyword>
<comment type="caution">
    <text evidence="2">The sequence shown here is derived from an EMBL/GenBank/DDBJ whole genome shotgun (WGS) entry which is preliminary data.</text>
</comment>
<dbReference type="PANTHER" id="PTHR35519">
    <property type="entry name" value="MEMBRANE PROTEINS"/>
    <property type="match status" value="1"/>
</dbReference>
<feature type="transmembrane region" description="Helical" evidence="1">
    <location>
        <begin position="112"/>
        <end position="138"/>
    </location>
</feature>
<dbReference type="RefSeq" id="WP_008684895.1">
    <property type="nucleotide sequence ID" value="NZ_ANOH01000350.1"/>
</dbReference>
<proteinExistence type="predicted"/>
<dbReference type="Proteomes" id="UP000011885">
    <property type="component" value="Unassembled WGS sequence"/>
</dbReference>
<name>M5UBV6_9BACT</name>
<sequence>MRWVDRTTNLLDAKFRVPGTRIRFGLDFLLGLVPGAGDAVSLAMSGVLIATMAKHGASPLLVVRMLANVVIDAIVGSVPLAGNVFDLFFRANSRNLRLMREHYQEGKHRGRVWPLLLAIVVVLVAVLAGIFVLIAMLVDAVLGWAGAA</sequence>
<dbReference type="InterPro" id="IPR025187">
    <property type="entry name" value="DUF4112"/>
</dbReference>
<protein>
    <submittedName>
        <fullName evidence="2">Putative membrane protein</fullName>
    </submittedName>
</protein>
<dbReference type="EMBL" id="ANOH01000350">
    <property type="protein sequence ID" value="EMI53488.1"/>
    <property type="molecule type" value="Genomic_DNA"/>
</dbReference>
<dbReference type="AlphaFoldDB" id="M5UBV6"/>
<feature type="transmembrane region" description="Helical" evidence="1">
    <location>
        <begin position="24"/>
        <end position="49"/>
    </location>
</feature>
<dbReference type="Pfam" id="PF13430">
    <property type="entry name" value="DUF4112"/>
    <property type="match status" value="1"/>
</dbReference>
<reference evidence="2 3" key="1">
    <citation type="journal article" date="2013" name="Mar. Genomics">
        <title>Expression of sulfatases in Rhodopirellula baltica and the diversity of sulfatases in the genus Rhodopirellula.</title>
        <authorList>
            <person name="Wegner C.E."/>
            <person name="Richter-Heitmann T."/>
            <person name="Klindworth A."/>
            <person name="Klockow C."/>
            <person name="Richter M."/>
            <person name="Achstetter T."/>
            <person name="Glockner F.O."/>
            <person name="Harder J."/>
        </authorList>
    </citation>
    <scope>NUCLEOTIDE SEQUENCE [LARGE SCALE GENOMIC DNA]</scope>
    <source>
        <strain evidence="2 3">SM41</strain>
    </source>
</reference>
<organism evidence="2 3">
    <name type="scientific">Rhodopirellula sallentina SM41</name>
    <dbReference type="NCBI Taxonomy" id="1263870"/>
    <lineage>
        <taxon>Bacteria</taxon>
        <taxon>Pseudomonadati</taxon>
        <taxon>Planctomycetota</taxon>
        <taxon>Planctomycetia</taxon>
        <taxon>Pirellulales</taxon>
        <taxon>Pirellulaceae</taxon>
        <taxon>Rhodopirellula</taxon>
    </lineage>
</organism>
<gene>
    <name evidence="2" type="ORF">RSSM_05104</name>
</gene>